<sequence>MLLWPLLSPLSPRIWALPSGQIPRNQVRFSGVAYVSTLSTSAPFPLPFPLSSTLLPALPPFSFSWLTQLSPPLFSLFFCPLFFPSSFSPHLFSLSSPFYPSLIPYGRKGPTARATCNYPGMFDTFKIIRGATGLNGDGLKSLELDIAALSETGFFEHGQLEEVGAGYTFFWSDRPKAERRDAGVAFAIRNDVVGRLPCLPQDINDRLMSLRLPLRGDKFTTIISAYAPPMTSSDAGKYTFCEDLHAILATVPKADNLIVLGDFNAHVGTDHVTWRGVLDPRGLGGFNDNG</sequence>
<evidence type="ECO:0000313" key="5">
    <source>
        <dbReference type="WBParaSite" id="SSLN_0001339801-mRNA-1"/>
    </source>
</evidence>
<dbReference type="GO" id="GO:0003824">
    <property type="term" value="F:catalytic activity"/>
    <property type="evidence" value="ECO:0007669"/>
    <property type="project" value="InterPro"/>
</dbReference>
<dbReference type="Gene3D" id="3.60.10.10">
    <property type="entry name" value="Endonuclease/exonuclease/phosphatase"/>
    <property type="match status" value="1"/>
</dbReference>
<name>A0A183T8V2_SCHSO</name>
<evidence type="ECO:0000256" key="1">
    <source>
        <dbReference type="SAM" id="SignalP"/>
    </source>
</evidence>
<protein>
    <submittedName>
        <fullName evidence="5">Endo/exonuclease/phosphatase domain-containing protein</fullName>
    </submittedName>
</protein>
<keyword evidence="1" id="KW-0732">Signal</keyword>
<organism evidence="5">
    <name type="scientific">Schistocephalus solidus</name>
    <name type="common">Tapeworm</name>
    <dbReference type="NCBI Taxonomy" id="70667"/>
    <lineage>
        <taxon>Eukaryota</taxon>
        <taxon>Metazoa</taxon>
        <taxon>Spiralia</taxon>
        <taxon>Lophotrochozoa</taxon>
        <taxon>Platyhelminthes</taxon>
        <taxon>Cestoda</taxon>
        <taxon>Eucestoda</taxon>
        <taxon>Diphyllobothriidea</taxon>
        <taxon>Diphyllobothriidae</taxon>
        <taxon>Schistocephalus</taxon>
    </lineage>
</organism>
<proteinExistence type="predicted"/>
<dbReference type="Pfam" id="PF03372">
    <property type="entry name" value="Exo_endo_phos"/>
    <property type="match status" value="1"/>
</dbReference>
<accession>A0A183T8V2</accession>
<gene>
    <name evidence="3" type="ORF">SSLN_LOCUS12900</name>
</gene>
<dbReference type="STRING" id="70667.A0A183T8V2"/>
<evidence type="ECO:0000313" key="3">
    <source>
        <dbReference type="EMBL" id="VDL99285.1"/>
    </source>
</evidence>
<dbReference type="SUPFAM" id="SSF56219">
    <property type="entry name" value="DNase I-like"/>
    <property type="match status" value="1"/>
</dbReference>
<reference evidence="5" key="1">
    <citation type="submission" date="2016-06" db="UniProtKB">
        <authorList>
            <consortium name="WormBaseParasite"/>
        </authorList>
    </citation>
    <scope>IDENTIFICATION</scope>
</reference>
<reference evidence="3 4" key="2">
    <citation type="submission" date="2018-11" db="EMBL/GenBank/DDBJ databases">
        <authorList>
            <consortium name="Pathogen Informatics"/>
        </authorList>
    </citation>
    <scope>NUCLEOTIDE SEQUENCE [LARGE SCALE GENOMIC DNA]</scope>
    <source>
        <strain evidence="3 4">NST_G2</strain>
    </source>
</reference>
<feature type="chain" id="PRO_5043141464" evidence="1">
    <location>
        <begin position="17"/>
        <end position="290"/>
    </location>
</feature>
<dbReference type="WBParaSite" id="SSLN_0001339801-mRNA-1">
    <property type="protein sequence ID" value="SSLN_0001339801-mRNA-1"/>
    <property type="gene ID" value="SSLN_0001339801"/>
</dbReference>
<dbReference type="AlphaFoldDB" id="A0A183T8V2"/>
<feature type="signal peptide" evidence="1">
    <location>
        <begin position="1"/>
        <end position="16"/>
    </location>
</feature>
<dbReference type="InterPro" id="IPR005135">
    <property type="entry name" value="Endo/exonuclease/phosphatase"/>
</dbReference>
<dbReference type="Proteomes" id="UP000275846">
    <property type="component" value="Unassembled WGS sequence"/>
</dbReference>
<evidence type="ECO:0000313" key="4">
    <source>
        <dbReference type="Proteomes" id="UP000275846"/>
    </source>
</evidence>
<keyword evidence="4" id="KW-1185">Reference proteome</keyword>
<dbReference type="InterPro" id="IPR036691">
    <property type="entry name" value="Endo/exonu/phosph_ase_sf"/>
</dbReference>
<feature type="domain" description="Endonuclease/exonuclease/phosphatase" evidence="2">
    <location>
        <begin position="141"/>
        <end position="275"/>
    </location>
</feature>
<dbReference type="EMBL" id="UYSU01037626">
    <property type="protein sequence ID" value="VDL99285.1"/>
    <property type="molecule type" value="Genomic_DNA"/>
</dbReference>
<evidence type="ECO:0000259" key="2">
    <source>
        <dbReference type="Pfam" id="PF03372"/>
    </source>
</evidence>